<proteinExistence type="predicted"/>
<dbReference type="SUPFAM" id="SSF53098">
    <property type="entry name" value="Ribonuclease H-like"/>
    <property type="match status" value="1"/>
</dbReference>
<dbReference type="Pfam" id="PF01927">
    <property type="entry name" value="Mut7-C"/>
    <property type="match status" value="1"/>
</dbReference>
<dbReference type="PANTHER" id="PTHR47765">
    <property type="entry name" value="3'-5' EXONUCLEASE DOMAIN-CONTAINING PROTEIN"/>
    <property type="match status" value="1"/>
</dbReference>
<feature type="domain" description="Mut7-C RNAse" evidence="2">
    <location>
        <begin position="286"/>
        <end position="370"/>
    </location>
</feature>
<reference evidence="3 4" key="1">
    <citation type="submission" date="2019-07" db="EMBL/GenBank/DDBJ databases">
        <title>Genomes of Cafeteria roenbergensis.</title>
        <authorList>
            <person name="Fischer M.G."/>
            <person name="Hackl T."/>
            <person name="Roman M."/>
        </authorList>
    </citation>
    <scope>NUCLEOTIDE SEQUENCE [LARGE SCALE GENOMIC DNA]</scope>
    <source>
        <strain evidence="3 4">Cflag</strain>
    </source>
</reference>
<comment type="caution">
    <text evidence="3">The sequence shown here is derived from an EMBL/GenBank/DDBJ whole genome shotgun (WGS) entry which is preliminary data.</text>
</comment>
<dbReference type="InterPro" id="IPR036397">
    <property type="entry name" value="RNaseH_sf"/>
</dbReference>
<dbReference type="PANTHER" id="PTHR47765:SF2">
    <property type="entry name" value="EXONUCLEASE MUT-7 HOMOLOG"/>
    <property type="match status" value="1"/>
</dbReference>
<evidence type="ECO:0008006" key="5">
    <source>
        <dbReference type="Google" id="ProtNLM"/>
    </source>
</evidence>
<evidence type="ECO:0000313" key="4">
    <source>
        <dbReference type="Proteomes" id="UP000325113"/>
    </source>
</evidence>
<sequence length="378" mass="39373">MLLAIDVEWRPSGQFDSVLPASVKAARGTGGESGLHPWHPTRVSWPASTLQLATLGRSWVVDLLALHAEAVAGADGALPPPWHVPSGDLSRAVEALSAVMADPSVVKVGWGLSGDLAKVAASHCFLLRPLHVVEPILDLRDALGTLARAAGEAAPAELCAAADASGLSNAVREVLGGRLSKKEQTSDWQRRELSVAQIRYAAIDALATAHLAAGSIALGGQALDMTGWHLLPGADVTGGSSELAAGAGRAPSLSLVSSSTLSAKDVGSAAPSFAYAWRHAWPDLATKNTTGGQFEEITAHCGLTCSVDDLMSRCSKCNGRGYRVLSRDRVLARGGLGIHPKVLSSVATYFQCLSCEAVYWAGPKFDSTRAHFAGLVVH</sequence>
<gene>
    <name evidence="3" type="ORF">FNF31_03416</name>
</gene>
<dbReference type="GO" id="GO:0003676">
    <property type="term" value="F:nucleic acid binding"/>
    <property type="evidence" value="ECO:0007669"/>
    <property type="project" value="InterPro"/>
</dbReference>
<accession>A0A5A8DE45</accession>
<dbReference type="Pfam" id="PF01612">
    <property type="entry name" value="DNA_pol_A_exo1"/>
    <property type="match status" value="1"/>
</dbReference>
<dbReference type="Proteomes" id="UP000325113">
    <property type="component" value="Unassembled WGS sequence"/>
</dbReference>
<name>A0A5A8DE45_CAFRO</name>
<protein>
    <recommendedName>
        <fullName evidence="5">3'-5' exonuclease domain-containing protein</fullName>
    </recommendedName>
</protein>
<dbReference type="InterPro" id="IPR002782">
    <property type="entry name" value="Mut7-C_RNAse_dom"/>
</dbReference>
<evidence type="ECO:0000313" key="3">
    <source>
        <dbReference type="EMBL" id="KAA0162181.1"/>
    </source>
</evidence>
<dbReference type="AlphaFoldDB" id="A0A5A8DE45"/>
<dbReference type="GO" id="GO:0008408">
    <property type="term" value="F:3'-5' exonuclease activity"/>
    <property type="evidence" value="ECO:0007669"/>
    <property type="project" value="InterPro"/>
</dbReference>
<feature type="domain" description="3'-5' exonuclease" evidence="1">
    <location>
        <begin position="87"/>
        <end position="212"/>
    </location>
</feature>
<evidence type="ECO:0000259" key="1">
    <source>
        <dbReference type="Pfam" id="PF01612"/>
    </source>
</evidence>
<dbReference type="InterPro" id="IPR012337">
    <property type="entry name" value="RNaseH-like_sf"/>
</dbReference>
<dbReference type="InterPro" id="IPR002562">
    <property type="entry name" value="3'-5'_exonuclease_dom"/>
</dbReference>
<evidence type="ECO:0000259" key="2">
    <source>
        <dbReference type="Pfam" id="PF01927"/>
    </source>
</evidence>
<dbReference type="GO" id="GO:0006139">
    <property type="term" value="P:nucleobase-containing compound metabolic process"/>
    <property type="evidence" value="ECO:0007669"/>
    <property type="project" value="InterPro"/>
</dbReference>
<dbReference type="EMBL" id="VLTM01000029">
    <property type="protein sequence ID" value="KAA0162181.1"/>
    <property type="molecule type" value="Genomic_DNA"/>
</dbReference>
<organism evidence="3 4">
    <name type="scientific">Cafeteria roenbergensis</name>
    <name type="common">Marine flagellate</name>
    <dbReference type="NCBI Taxonomy" id="33653"/>
    <lineage>
        <taxon>Eukaryota</taxon>
        <taxon>Sar</taxon>
        <taxon>Stramenopiles</taxon>
        <taxon>Bigyra</taxon>
        <taxon>Opalozoa</taxon>
        <taxon>Bicosoecida</taxon>
        <taxon>Cafeteriaceae</taxon>
        <taxon>Cafeteria</taxon>
    </lineage>
</organism>
<dbReference type="InterPro" id="IPR052408">
    <property type="entry name" value="Exonuclease_MUT-7-like"/>
</dbReference>
<dbReference type="Gene3D" id="3.30.420.10">
    <property type="entry name" value="Ribonuclease H-like superfamily/Ribonuclease H"/>
    <property type="match status" value="1"/>
</dbReference>